<keyword evidence="7" id="KW-0864">Zinc transport</keyword>
<feature type="transmembrane region" description="Helical" evidence="10">
    <location>
        <begin position="168"/>
        <end position="187"/>
    </location>
</feature>
<keyword evidence="8 10" id="KW-1133">Transmembrane helix</keyword>
<evidence type="ECO:0000256" key="10">
    <source>
        <dbReference type="SAM" id="Phobius"/>
    </source>
</evidence>
<keyword evidence="3" id="KW-0813">Transport</keyword>
<dbReference type="Gene3D" id="1.20.1510.10">
    <property type="entry name" value="Cation efflux protein transmembrane domain"/>
    <property type="match status" value="1"/>
</dbReference>
<gene>
    <name evidence="12" type="ORF">DLB38_05840</name>
</gene>
<dbReference type="Pfam" id="PF01545">
    <property type="entry name" value="Cation_efflux"/>
    <property type="match status" value="1"/>
</dbReference>
<keyword evidence="7" id="KW-0862">Zinc</keyword>
<feature type="transmembrane region" description="Helical" evidence="10">
    <location>
        <begin position="124"/>
        <end position="147"/>
    </location>
</feature>
<dbReference type="InterPro" id="IPR027469">
    <property type="entry name" value="Cation_efflux_TMD_sf"/>
</dbReference>
<evidence type="ECO:0000256" key="4">
    <source>
        <dbReference type="ARBA" id="ARBA00022475"/>
    </source>
</evidence>
<dbReference type="InterPro" id="IPR002524">
    <property type="entry name" value="Cation_efflux"/>
</dbReference>
<feature type="transmembrane region" description="Helical" evidence="10">
    <location>
        <begin position="49"/>
        <end position="70"/>
    </location>
</feature>
<dbReference type="PANTHER" id="PTHR43840:SF15">
    <property type="entry name" value="MITOCHONDRIAL METAL TRANSPORTER 1-RELATED"/>
    <property type="match status" value="1"/>
</dbReference>
<dbReference type="GO" id="GO:0015093">
    <property type="term" value="F:ferrous iron transmembrane transporter activity"/>
    <property type="evidence" value="ECO:0007669"/>
    <property type="project" value="TreeGrafter"/>
</dbReference>
<dbReference type="GO" id="GO:0015086">
    <property type="term" value="F:cadmium ion transmembrane transporter activity"/>
    <property type="evidence" value="ECO:0007669"/>
    <property type="project" value="TreeGrafter"/>
</dbReference>
<evidence type="ECO:0000256" key="6">
    <source>
        <dbReference type="ARBA" id="ARBA00022692"/>
    </source>
</evidence>
<keyword evidence="6 10" id="KW-0812">Transmembrane</keyword>
<dbReference type="PANTHER" id="PTHR43840">
    <property type="entry name" value="MITOCHONDRIAL METAL TRANSPORTER 1-RELATED"/>
    <property type="match status" value="1"/>
</dbReference>
<evidence type="ECO:0000313" key="12">
    <source>
        <dbReference type="EMBL" id="EBU7984298.1"/>
    </source>
</evidence>
<evidence type="ECO:0000256" key="2">
    <source>
        <dbReference type="ARBA" id="ARBA00010212"/>
    </source>
</evidence>
<proteinExistence type="inferred from homology"/>
<feature type="domain" description="Cation efflux protein transmembrane" evidence="11">
    <location>
        <begin position="33"/>
        <end position="224"/>
    </location>
</feature>
<dbReference type="GO" id="GO:0015341">
    <property type="term" value="F:zinc efflux antiporter activity"/>
    <property type="evidence" value="ECO:0007669"/>
    <property type="project" value="TreeGrafter"/>
</dbReference>
<feature type="transmembrane region" description="Helical" evidence="10">
    <location>
        <begin position="91"/>
        <end position="112"/>
    </location>
</feature>
<organism evidence="12">
    <name type="scientific">Salmonella enterica subsp. enterica serovar Agona</name>
    <dbReference type="NCBI Taxonomy" id="58095"/>
    <lineage>
        <taxon>Bacteria</taxon>
        <taxon>Pseudomonadati</taxon>
        <taxon>Pseudomonadota</taxon>
        <taxon>Gammaproteobacteria</taxon>
        <taxon>Enterobacterales</taxon>
        <taxon>Enterobacteriaceae</taxon>
        <taxon>Salmonella</taxon>
    </lineage>
</organism>
<dbReference type="GO" id="GO:0005886">
    <property type="term" value="C:plasma membrane"/>
    <property type="evidence" value="ECO:0007669"/>
    <property type="project" value="TreeGrafter"/>
</dbReference>
<dbReference type="InterPro" id="IPR050291">
    <property type="entry name" value="CDF_Transporter"/>
</dbReference>
<protein>
    <submittedName>
        <fullName evidence="12">Cation diffusion facilitator family transporter</fullName>
    </submittedName>
</protein>
<keyword evidence="5" id="KW-0410">Iron transport</keyword>
<dbReference type="AlphaFoldDB" id="A0A5V6M3Z0"/>
<dbReference type="InterPro" id="IPR058533">
    <property type="entry name" value="Cation_efflux_TM"/>
</dbReference>
<keyword evidence="9 10" id="KW-0472">Membrane</keyword>
<evidence type="ECO:0000256" key="7">
    <source>
        <dbReference type="ARBA" id="ARBA00022906"/>
    </source>
</evidence>
<dbReference type="SUPFAM" id="SSF161111">
    <property type="entry name" value="Cation efflux protein transmembrane domain-like"/>
    <property type="match status" value="1"/>
</dbReference>
<comment type="similarity">
    <text evidence="2">Belongs to the cation diffusion facilitator (CDF) transporter (TC 2.A.4) family. FieF subfamily.</text>
</comment>
<dbReference type="EMBL" id="AAHDEP010000007">
    <property type="protein sequence ID" value="EBU7984298.1"/>
    <property type="molecule type" value="Genomic_DNA"/>
</dbReference>
<keyword evidence="5" id="KW-0408">Iron</keyword>
<dbReference type="Proteomes" id="UP000839928">
    <property type="component" value="Unassembled WGS sequence"/>
</dbReference>
<sequence>MKRVDIEPGAQAMTPVDIELKVLRLPIYTGAVVSLLALIAVPFTGSQAILLDGFFNLVYLITGIFTYRVGRLLRLGASRRFPFGYAPLEPLVNLIKSLLIAGVSMLSIWYAVSSLLTGGTDIRFGVALLYAFVSAAVTIGMAVYVWLRYRHLQSPLVQGDLAARVIDALTAFGALLAFVIAYLLQAYGYTQAARYVDPILSLALVAMTVGIPWSLGKGALAELLYMAPPPSKTEPIEATIRQALKAVPLVALDIRTVRIGRSWEVMIHAQLGPDTEMNTHAADECRQRVEAALAGGHDQVRPVLVFSHHAPEPLR</sequence>
<evidence type="ECO:0000256" key="8">
    <source>
        <dbReference type="ARBA" id="ARBA00022989"/>
    </source>
</evidence>
<dbReference type="NCBIfam" id="TIGR01297">
    <property type="entry name" value="CDF"/>
    <property type="match status" value="1"/>
</dbReference>
<comment type="subcellular location">
    <subcellularLocation>
        <location evidence="1">Membrane</location>
        <topology evidence="1">Multi-pass membrane protein</topology>
    </subcellularLocation>
</comment>
<accession>A0A5V6M3Z0</accession>
<evidence type="ECO:0000256" key="1">
    <source>
        <dbReference type="ARBA" id="ARBA00004141"/>
    </source>
</evidence>
<comment type="caution">
    <text evidence="12">The sequence shown here is derived from an EMBL/GenBank/DDBJ whole genome shotgun (WGS) entry which is preliminary data.</text>
</comment>
<feature type="transmembrane region" description="Helical" evidence="10">
    <location>
        <begin position="25"/>
        <end position="43"/>
    </location>
</feature>
<evidence type="ECO:0000259" key="11">
    <source>
        <dbReference type="Pfam" id="PF01545"/>
    </source>
</evidence>
<keyword evidence="4" id="KW-1003">Cell membrane</keyword>
<dbReference type="GO" id="GO:0006882">
    <property type="term" value="P:intracellular zinc ion homeostasis"/>
    <property type="evidence" value="ECO:0007669"/>
    <property type="project" value="TreeGrafter"/>
</dbReference>
<reference evidence="12" key="1">
    <citation type="submission" date="2018-05" db="EMBL/GenBank/DDBJ databases">
        <authorList>
            <person name="Ashton P.M."/>
            <person name="Dallman T."/>
            <person name="Nair S."/>
            <person name="De Pinna E."/>
            <person name="Peters T."/>
            <person name="Grant K."/>
        </authorList>
    </citation>
    <scope>NUCLEOTIDE SEQUENCE [LARGE SCALE GENOMIC DNA]</scope>
    <source>
        <strain evidence="12">250819</strain>
    </source>
</reference>
<evidence type="ECO:0000256" key="5">
    <source>
        <dbReference type="ARBA" id="ARBA00022496"/>
    </source>
</evidence>
<keyword evidence="7" id="KW-0406">Ion transport</keyword>
<evidence type="ECO:0000256" key="3">
    <source>
        <dbReference type="ARBA" id="ARBA00022448"/>
    </source>
</evidence>
<name>A0A5V6M3Z0_SALET</name>
<evidence type="ECO:0000256" key="9">
    <source>
        <dbReference type="ARBA" id="ARBA00023136"/>
    </source>
</evidence>
<feature type="transmembrane region" description="Helical" evidence="10">
    <location>
        <begin position="199"/>
        <end position="216"/>
    </location>
</feature>